<evidence type="ECO:0000313" key="10">
    <source>
        <dbReference type="EMBL" id="KAA2260737.1"/>
    </source>
</evidence>
<evidence type="ECO:0000256" key="5">
    <source>
        <dbReference type="ARBA" id="ARBA00022801"/>
    </source>
</evidence>
<keyword evidence="11" id="KW-1185">Reference proteome</keyword>
<dbReference type="NCBIfam" id="TIGR02227">
    <property type="entry name" value="sigpep_I_bact"/>
    <property type="match status" value="1"/>
</dbReference>
<keyword evidence="5 7" id="KW-0378">Hydrolase</keyword>
<evidence type="ECO:0000313" key="11">
    <source>
        <dbReference type="Proteomes" id="UP000323454"/>
    </source>
</evidence>
<feature type="active site" evidence="6">
    <location>
        <position position="68"/>
    </location>
</feature>
<accession>A0A5B2XAU0</accession>
<dbReference type="GO" id="GO:0004252">
    <property type="term" value="F:serine-type endopeptidase activity"/>
    <property type="evidence" value="ECO:0007669"/>
    <property type="project" value="InterPro"/>
</dbReference>
<evidence type="ECO:0000256" key="8">
    <source>
        <dbReference type="SAM" id="MobiDB-lite"/>
    </source>
</evidence>
<dbReference type="CDD" id="cd06530">
    <property type="entry name" value="S26_SPase_I"/>
    <property type="match status" value="1"/>
</dbReference>
<evidence type="ECO:0000256" key="1">
    <source>
        <dbReference type="ARBA" id="ARBA00000677"/>
    </source>
</evidence>
<dbReference type="GO" id="GO:0009003">
    <property type="term" value="F:signal peptidase activity"/>
    <property type="evidence" value="ECO:0007669"/>
    <property type="project" value="UniProtKB-EC"/>
</dbReference>
<dbReference type="PANTHER" id="PTHR43390">
    <property type="entry name" value="SIGNAL PEPTIDASE I"/>
    <property type="match status" value="1"/>
</dbReference>
<evidence type="ECO:0000256" key="7">
    <source>
        <dbReference type="RuleBase" id="RU362042"/>
    </source>
</evidence>
<dbReference type="InterPro" id="IPR036286">
    <property type="entry name" value="LexA/Signal_pep-like_sf"/>
</dbReference>
<dbReference type="PROSITE" id="PS00761">
    <property type="entry name" value="SPASE_I_3"/>
    <property type="match status" value="1"/>
</dbReference>
<gene>
    <name evidence="10" type="primary">lepB</name>
    <name evidence="10" type="ORF">F0L68_19705</name>
</gene>
<sequence>MSDVASGGPTFEDSEDAVVAGATHPPPRKSRRKRSFWQELPILIGVALVLVFLIQTFVGRVYLIPSQSMEQTLHGCAGCVGDRVLVDKMLYDFTHPAPGEVVVFKGPDTWDHSEAAPRSDNVLVRWLQQAGSMVGLAAPDEEDFVKRVIAVGGQTVRCCDSSNHVIVDGKALDEPYVYWEPGRSTVQDSFAEVKVPDGYLFVMGDNRNDSRDSRYQGNGGVAGLVPVDNVIGKARFVVLPPSRWQGVGDHNPQATVLSAPAWQQAVPVGVAFAAAWPVLLLGRGARRRLRTWREGRR</sequence>
<comment type="similarity">
    <text evidence="3 7">Belongs to the peptidase S26 family.</text>
</comment>
<keyword evidence="7" id="KW-0472">Membrane</keyword>
<dbReference type="Proteomes" id="UP000323454">
    <property type="component" value="Unassembled WGS sequence"/>
</dbReference>
<reference evidence="10 11" key="2">
    <citation type="submission" date="2019-09" db="EMBL/GenBank/DDBJ databases">
        <authorList>
            <person name="Jin C."/>
        </authorList>
    </citation>
    <scope>NUCLEOTIDE SEQUENCE [LARGE SCALE GENOMIC DNA]</scope>
    <source>
        <strain evidence="10 11">AN110305</strain>
    </source>
</reference>
<dbReference type="InterPro" id="IPR019533">
    <property type="entry name" value="Peptidase_S26"/>
</dbReference>
<keyword evidence="7" id="KW-1133">Transmembrane helix</keyword>
<feature type="transmembrane region" description="Helical" evidence="7">
    <location>
        <begin position="40"/>
        <end position="63"/>
    </location>
</feature>
<feature type="domain" description="Peptidase S26" evidence="9">
    <location>
        <begin position="40"/>
        <end position="238"/>
    </location>
</feature>
<dbReference type="EMBL" id="VUOB01000034">
    <property type="protein sequence ID" value="KAA2260737.1"/>
    <property type="molecule type" value="Genomic_DNA"/>
</dbReference>
<comment type="caution">
    <text evidence="10">The sequence shown here is derived from an EMBL/GenBank/DDBJ whole genome shotgun (WGS) entry which is preliminary data.</text>
</comment>
<dbReference type="GO" id="GO:0005886">
    <property type="term" value="C:plasma membrane"/>
    <property type="evidence" value="ECO:0007669"/>
    <property type="project" value="UniProtKB-SubCell"/>
</dbReference>
<comment type="caution">
    <text evidence="7">Lacks conserved residue(s) required for the propagation of feature annotation.</text>
</comment>
<keyword evidence="7" id="KW-0812">Transmembrane</keyword>
<name>A0A5B2XAU0_9PSEU</name>
<dbReference type="EC" id="3.4.21.89" evidence="4 7"/>
<reference evidence="10 11" key="1">
    <citation type="submission" date="2019-09" db="EMBL/GenBank/DDBJ databases">
        <title>Goodfellowia gen. nov., a new genus of the Pseudonocardineae related to Actinoalloteichus, containing Goodfellowia coeruleoviolacea gen. nov., comb. nov. gen. nov., comb. nov.</title>
        <authorList>
            <person name="Labeda D."/>
        </authorList>
    </citation>
    <scope>NUCLEOTIDE SEQUENCE [LARGE SCALE GENOMIC DNA]</scope>
    <source>
        <strain evidence="10 11">AN110305</strain>
    </source>
</reference>
<dbReference type="AlphaFoldDB" id="A0A5B2XAU0"/>
<dbReference type="GO" id="GO:0006465">
    <property type="term" value="P:signal peptide processing"/>
    <property type="evidence" value="ECO:0007669"/>
    <property type="project" value="InterPro"/>
</dbReference>
<evidence type="ECO:0000256" key="3">
    <source>
        <dbReference type="ARBA" id="ARBA00009370"/>
    </source>
</evidence>
<feature type="transmembrane region" description="Helical" evidence="7">
    <location>
        <begin position="261"/>
        <end position="281"/>
    </location>
</feature>
<evidence type="ECO:0000259" key="9">
    <source>
        <dbReference type="Pfam" id="PF10502"/>
    </source>
</evidence>
<comment type="catalytic activity">
    <reaction evidence="1 7">
        <text>Cleavage of hydrophobic, N-terminal signal or leader sequences from secreted and periplasmic proteins.</text>
        <dbReference type="EC" id="3.4.21.89"/>
    </reaction>
</comment>
<evidence type="ECO:0000256" key="6">
    <source>
        <dbReference type="PIRSR" id="PIRSR600223-1"/>
    </source>
</evidence>
<proteinExistence type="inferred from homology"/>
<dbReference type="SUPFAM" id="SSF51306">
    <property type="entry name" value="LexA/Signal peptidase"/>
    <property type="match status" value="1"/>
</dbReference>
<keyword evidence="7" id="KW-0645">Protease</keyword>
<dbReference type="PANTHER" id="PTHR43390:SF1">
    <property type="entry name" value="CHLOROPLAST PROCESSING PEPTIDASE"/>
    <property type="match status" value="1"/>
</dbReference>
<dbReference type="OrthoDB" id="9815782at2"/>
<dbReference type="PRINTS" id="PR00727">
    <property type="entry name" value="LEADERPTASE"/>
</dbReference>
<organism evidence="10 11">
    <name type="scientific">Solihabitans fulvus</name>
    <dbReference type="NCBI Taxonomy" id="1892852"/>
    <lineage>
        <taxon>Bacteria</taxon>
        <taxon>Bacillati</taxon>
        <taxon>Actinomycetota</taxon>
        <taxon>Actinomycetes</taxon>
        <taxon>Pseudonocardiales</taxon>
        <taxon>Pseudonocardiaceae</taxon>
        <taxon>Solihabitans</taxon>
    </lineage>
</organism>
<comment type="subcellular location">
    <subcellularLocation>
        <location evidence="2">Cell membrane</location>
        <topology evidence="2">Single-pass type II membrane protein</topology>
    </subcellularLocation>
    <subcellularLocation>
        <location evidence="7">Membrane</location>
        <topology evidence="7">Single-pass type II membrane protein</topology>
    </subcellularLocation>
</comment>
<feature type="active site" evidence="6">
    <location>
        <position position="146"/>
    </location>
</feature>
<protein>
    <recommendedName>
        <fullName evidence="4 7">Signal peptidase I</fullName>
        <ecNumber evidence="4 7">3.4.21.89</ecNumber>
    </recommendedName>
</protein>
<dbReference type="InterPro" id="IPR019758">
    <property type="entry name" value="Pept_S26A_signal_pept_1_CS"/>
</dbReference>
<dbReference type="Gene3D" id="2.10.109.10">
    <property type="entry name" value="Umud Fragment, subunit A"/>
    <property type="match status" value="1"/>
</dbReference>
<feature type="region of interest" description="Disordered" evidence="8">
    <location>
        <begin position="1"/>
        <end position="31"/>
    </location>
</feature>
<evidence type="ECO:0000256" key="2">
    <source>
        <dbReference type="ARBA" id="ARBA00004401"/>
    </source>
</evidence>
<dbReference type="InterPro" id="IPR000223">
    <property type="entry name" value="Pept_S26A_signal_pept_1"/>
</dbReference>
<evidence type="ECO:0000256" key="4">
    <source>
        <dbReference type="ARBA" id="ARBA00013208"/>
    </source>
</evidence>
<dbReference type="Pfam" id="PF10502">
    <property type="entry name" value="Peptidase_S26"/>
    <property type="match status" value="1"/>
</dbReference>